<dbReference type="RefSeq" id="WP_146584029.1">
    <property type="nucleotide sequence ID" value="NZ_SJPO01000001.1"/>
</dbReference>
<evidence type="ECO:0000256" key="1">
    <source>
        <dbReference type="SAM" id="SignalP"/>
    </source>
</evidence>
<dbReference type="Proteomes" id="UP000318478">
    <property type="component" value="Unassembled WGS sequence"/>
</dbReference>
<comment type="caution">
    <text evidence="2">The sequence shown here is derived from an EMBL/GenBank/DDBJ whole genome shotgun (WGS) entry which is preliminary data.</text>
</comment>
<evidence type="ECO:0000313" key="3">
    <source>
        <dbReference type="Proteomes" id="UP000318478"/>
    </source>
</evidence>
<sequence length="297" mass="31661" precursor="true">MTLVRLIGLAAVCTHATLAAAQVTSFDDVEYWVGEGANRAALVIDWSEFEGEGDPLVWGYRWDGVATGRQMLIDVITADERLYGKLTPGDVLVLGLGYDRHEPASFAISDGSTFDQSGLTHAGTNNDFNAAATDPGDAYAEGWDDDFWHYATRADGFDSPWVSSQQPMGLRTLTDGVVDGWTFTQFVKDQRDYVTYPDPASPALPPAVPLLGDYNADGSVDAADYTVWRDGGSPAGPIHSDYLLWRDNYLPATGSPAGAPSSASPAPEPLAALLLMLAGVCTAGARLFSSRQLGTTS</sequence>
<protein>
    <recommendedName>
        <fullName evidence="4">PEP-CTERM protein-sorting domain-containing protein</fullName>
    </recommendedName>
</protein>
<accession>A0A5C5ZF38</accession>
<gene>
    <name evidence="2" type="ORF">Pla123a_06030</name>
</gene>
<evidence type="ECO:0008006" key="4">
    <source>
        <dbReference type="Google" id="ProtNLM"/>
    </source>
</evidence>
<dbReference type="AlphaFoldDB" id="A0A5C5ZF38"/>
<keyword evidence="1" id="KW-0732">Signal</keyword>
<keyword evidence="3" id="KW-1185">Reference proteome</keyword>
<name>A0A5C5ZF38_9BACT</name>
<dbReference type="EMBL" id="SJPO01000001">
    <property type="protein sequence ID" value="TWT85796.1"/>
    <property type="molecule type" value="Genomic_DNA"/>
</dbReference>
<feature type="signal peptide" evidence="1">
    <location>
        <begin position="1"/>
        <end position="21"/>
    </location>
</feature>
<proteinExistence type="predicted"/>
<feature type="chain" id="PRO_5022902950" description="PEP-CTERM protein-sorting domain-containing protein" evidence="1">
    <location>
        <begin position="22"/>
        <end position="297"/>
    </location>
</feature>
<dbReference type="OrthoDB" id="286482at2"/>
<reference evidence="2 3" key="1">
    <citation type="submission" date="2019-02" db="EMBL/GenBank/DDBJ databases">
        <title>Deep-cultivation of Planctomycetes and their phenomic and genomic characterization uncovers novel biology.</title>
        <authorList>
            <person name="Wiegand S."/>
            <person name="Jogler M."/>
            <person name="Boedeker C."/>
            <person name="Pinto D."/>
            <person name="Vollmers J."/>
            <person name="Rivas-Marin E."/>
            <person name="Kohn T."/>
            <person name="Peeters S.H."/>
            <person name="Heuer A."/>
            <person name="Rast P."/>
            <person name="Oberbeckmann S."/>
            <person name="Bunk B."/>
            <person name="Jeske O."/>
            <person name="Meyerdierks A."/>
            <person name="Storesund J.E."/>
            <person name="Kallscheuer N."/>
            <person name="Luecker S."/>
            <person name="Lage O.M."/>
            <person name="Pohl T."/>
            <person name="Merkel B.J."/>
            <person name="Hornburger P."/>
            <person name="Mueller R.-W."/>
            <person name="Bruemmer F."/>
            <person name="Labrenz M."/>
            <person name="Spormann A.M."/>
            <person name="Op Den Camp H."/>
            <person name="Overmann J."/>
            <person name="Amann R."/>
            <person name="Jetten M.S.M."/>
            <person name="Mascher T."/>
            <person name="Medema M.H."/>
            <person name="Devos D.P."/>
            <person name="Kaster A.-K."/>
            <person name="Ovreas L."/>
            <person name="Rohde M."/>
            <person name="Galperin M.Y."/>
            <person name="Jogler C."/>
        </authorList>
    </citation>
    <scope>NUCLEOTIDE SEQUENCE [LARGE SCALE GENOMIC DNA]</scope>
    <source>
        <strain evidence="2 3">Pla123a</strain>
    </source>
</reference>
<evidence type="ECO:0000313" key="2">
    <source>
        <dbReference type="EMBL" id="TWT85796.1"/>
    </source>
</evidence>
<organism evidence="2 3">
    <name type="scientific">Posidoniimonas polymericola</name>
    <dbReference type="NCBI Taxonomy" id="2528002"/>
    <lineage>
        <taxon>Bacteria</taxon>
        <taxon>Pseudomonadati</taxon>
        <taxon>Planctomycetota</taxon>
        <taxon>Planctomycetia</taxon>
        <taxon>Pirellulales</taxon>
        <taxon>Lacipirellulaceae</taxon>
        <taxon>Posidoniimonas</taxon>
    </lineage>
</organism>